<dbReference type="CDD" id="cd09112">
    <property type="entry name" value="PLDc_CLS_2"/>
    <property type="match status" value="1"/>
</dbReference>
<dbReference type="SUPFAM" id="SSF56024">
    <property type="entry name" value="Phospholipase D/nuclease"/>
    <property type="match status" value="2"/>
</dbReference>
<name>A0A1F8DX84_9BACT</name>
<evidence type="ECO:0000313" key="3">
    <source>
        <dbReference type="Proteomes" id="UP000176422"/>
    </source>
</evidence>
<organism evidence="2 3">
    <name type="scientific">Candidatus Wolfebacteria bacterium RIFOXYB1_FULL_54_12</name>
    <dbReference type="NCBI Taxonomy" id="1802559"/>
    <lineage>
        <taxon>Bacteria</taxon>
        <taxon>Candidatus Wolfeibacteriota</taxon>
    </lineage>
</organism>
<feature type="domain" description="PLD phosphodiesterase" evidence="1">
    <location>
        <begin position="112"/>
        <end position="139"/>
    </location>
</feature>
<dbReference type="GO" id="GO:0030572">
    <property type="term" value="F:phosphatidyltransferase activity"/>
    <property type="evidence" value="ECO:0007669"/>
    <property type="project" value="UniProtKB-ARBA"/>
</dbReference>
<protein>
    <recommendedName>
        <fullName evidence="1">PLD phosphodiesterase domain-containing protein</fullName>
    </recommendedName>
</protein>
<reference evidence="2 3" key="1">
    <citation type="journal article" date="2016" name="Nat. Commun.">
        <title>Thousands of microbial genomes shed light on interconnected biogeochemical processes in an aquifer system.</title>
        <authorList>
            <person name="Anantharaman K."/>
            <person name="Brown C.T."/>
            <person name="Hug L.A."/>
            <person name="Sharon I."/>
            <person name="Castelle C.J."/>
            <person name="Probst A.J."/>
            <person name="Thomas B.C."/>
            <person name="Singh A."/>
            <person name="Wilkins M.J."/>
            <person name="Karaoz U."/>
            <person name="Brodie E.L."/>
            <person name="Williams K.H."/>
            <person name="Hubbard S.S."/>
            <person name="Banfield J.F."/>
        </authorList>
    </citation>
    <scope>NUCLEOTIDE SEQUENCE [LARGE SCALE GENOMIC DNA]</scope>
</reference>
<dbReference type="Pfam" id="PF13091">
    <property type="entry name" value="PLDc_2"/>
    <property type="match status" value="2"/>
</dbReference>
<proteinExistence type="predicted"/>
<evidence type="ECO:0000313" key="2">
    <source>
        <dbReference type="EMBL" id="OGM93076.1"/>
    </source>
</evidence>
<dbReference type="Gene3D" id="3.30.870.10">
    <property type="entry name" value="Endonuclease Chain A"/>
    <property type="match status" value="2"/>
</dbReference>
<dbReference type="AlphaFoldDB" id="A0A1F8DX84"/>
<dbReference type="SMART" id="SM00155">
    <property type="entry name" value="PLDc"/>
    <property type="match status" value="2"/>
</dbReference>
<dbReference type="PROSITE" id="PS50035">
    <property type="entry name" value="PLD"/>
    <property type="match status" value="2"/>
</dbReference>
<feature type="domain" description="PLD phosphodiesterase" evidence="1">
    <location>
        <begin position="288"/>
        <end position="315"/>
    </location>
</feature>
<accession>A0A1F8DX84</accession>
<dbReference type="STRING" id="1802559.A2372_01510"/>
<comment type="caution">
    <text evidence="2">The sequence shown here is derived from an EMBL/GenBank/DDBJ whole genome shotgun (WGS) entry which is preliminary data.</text>
</comment>
<dbReference type="GO" id="GO:0032049">
    <property type="term" value="P:cardiolipin biosynthetic process"/>
    <property type="evidence" value="ECO:0007669"/>
    <property type="project" value="UniProtKB-ARBA"/>
</dbReference>
<dbReference type="Proteomes" id="UP000176422">
    <property type="component" value="Unassembled WGS sequence"/>
</dbReference>
<dbReference type="EMBL" id="MGIT01000001">
    <property type="protein sequence ID" value="OGM93076.1"/>
    <property type="molecule type" value="Genomic_DNA"/>
</dbReference>
<dbReference type="InterPro" id="IPR001736">
    <property type="entry name" value="PLipase_D/transphosphatidylase"/>
</dbReference>
<dbReference type="PANTHER" id="PTHR21248">
    <property type="entry name" value="CARDIOLIPIN SYNTHASE"/>
    <property type="match status" value="1"/>
</dbReference>
<dbReference type="CDD" id="cd09110">
    <property type="entry name" value="PLDc_CLS_1"/>
    <property type="match status" value="1"/>
</dbReference>
<dbReference type="PANTHER" id="PTHR21248:SF22">
    <property type="entry name" value="PHOSPHOLIPASE D"/>
    <property type="match status" value="1"/>
</dbReference>
<gene>
    <name evidence="2" type="ORF">A2372_01510</name>
</gene>
<evidence type="ECO:0000259" key="1">
    <source>
        <dbReference type="PROSITE" id="PS50035"/>
    </source>
</evidence>
<sequence length="375" mass="43942">MYYMDEIQRTNQWEFFLYVSDAWECMLADCRAAQVSIDLEQYIFSYDTIGKQFADVLEQKARAGVRVRLLCDAAGSSPFLDSVHAKRLVASGVEVLFFNPIKPWRINNYSSWFFRDHRKVLVVDSHIGYIGGVGIHQRMERWRDTQVRIAGPVVHELGHAFDQMWDRTREGKYFRFSKPSLDAELQQGRPFSATRHFHFLTNSPRFHQRFIYHSLIDAIRSAQSRVYLTTPYFIPDLRLVRALRLAARRGVDVRLIVPDVSDHPFVDRATQSYFWIMLKAGVRIYLYRDHILHAKTVVIDDDWASVGSANLDNLSLLFNYEATLVGTNRTFVGQLREHFMEDITQSHEVIFTAWKRRSLMRKILEAATWPLHKFL</sequence>
<dbReference type="InterPro" id="IPR025202">
    <property type="entry name" value="PLD-like_dom"/>
</dbReference>